<gene>
    <name evidence="1" type="ORF">CKY39_02030</name>
</gene>
<dbReference type="EMBL" id="CP023284">
    <property type="protein sequence ID" value="ATA52135.1"/>
    <property type="molecule type" value="Genomic_DNA"/>
</dbReference>
<name>A0A250DCP3_9BURK</name>
<evidence type="ECO:0000313" key="2">
    <source>
        <dbReference type="Proteomes" id="UP000217154"/>
    </source>
</evidence>
<dbReference type="KEGG" id="vbo:CKY39_02030"/>
<accession>A0A250DCP3</accession>
<sequence length="239" mass="25855">MNSNPGHTVPLSSSLSTPARRLFLALACAAFGLLQVGCASTPEGDPVHGKDRVLSFVAAKDGRKVAIAGDKYHYVFDGDPSVAALLRWDGRTKVTPALIGELKVARNQSFEGQYVLMAFDADLTPEDRNFLVQTGFAKAEVKYGDRTGPVLRYFGTVYGKRYAAVALKSADTVDFSRRQYLKYVEQETLSGPFTQAARSPLAYGADGAMLLGGVPVRMVDGGTDHGCSLRLMLDICFFK</sequence>
<reference evidence="1 2" key="1">
    <citation type="submission" date="2017-09" db="EMBL/GenBank/DDBJ databases">
        <title>The diverse metabolic capabilities of V. boronicumulans make it an excellent choice for continued studies on novel biodegradation.</title>
        <authorList>
            <person name="Sun S."/>
        </authorList>
    </citation>
    <scope>NUCLEOTIDE SEQUENCE [LARGE SCALE GENOMIC DNA]</scope>
    <source>
        <strain evidence="1 2">J1</strain>
    </source>
</reference>
<evidence type="ECO:0000313" key="1">
    <source>
        <dbReference type="EMBL" id="ATA52135.1"/>
    </source>
</evidence>
<dbReference type="AlphaFoldDB" id="A0A250DCP3"/>
<protein>
    <submittedName>
        <fullName evidence="1">Uncharacterized protein</fullName>
    </submittedName>
</protein>
<proteinExistence type="predicted"/>
<organism evidence="1 2">
    <name type="scientific">Variovorax boronicumulans</name>
    <dbReference type="NCBI Taxonomy" id="436515"/>
    <lineage>
        <taxon>Bacteria</taxon>
        <taxon>Pseudomonadati</taxon>
        <taxon>Pseudomonadota</taxon>
        <taxon>Betaproteobacteria</taxon>
        <taxon>Burkholderiales</taxon>
        <taxon>Comamonadaceae</taxon>
        <taxon>Variovorax</taxon>
    </lineage>
</organism>
<dbReference type="Proteomes" id="UP000217154">
    <property type="component" value="Chromosome"/>
</dbReference>